<accession>A0ABW5KDE8</accession>
<evidence type="ECO:0000313" key="1">
    <source>
        <dbReference type="EMBL" id="MFD2546967.1"/>
    </source>
</evidence>
<proteinExistence type="predicted"/>
<comment type="caution">
    <text evidence="1">The sequence shown here is derived from an EMBL/GenBank/DDBJ whole genome shotgun (WGS) entry which is preliminary data.</text>
</comment>
<reference evidence="2" key="1">
    <citation type="journal article" date="2019" name="Int. J. Syst. Evol. Microbiol.">
        <title>The Global Catalogue of Microorganisms (GCM) 10K type strain sequencing project: providing services to taxonomists for standard genome sequencing and annotation.</title>
        <authorList>
            <consortium name="The Broad Institute Genomics Platform"/>
            <consortium name="The Broad Institute Genome Sequencing Center for Infectious Disease"/>
            <person name="Wu L."/>
            <person name="Ma J."/>
        </authorList>
    </citation>
    <scope>NUCLEOTIDE SEQUENCE [LARGE SCALE GENOMIC DNA]</scope>
    <source>
        <strain evidence="2">KCTC 42662</strain>
    </source>
</reference>
<name>A0ABW5KDE8_9SPHI</name>
<sequence length="175" mass="20451">MERATTKYLTGFQTDVGNDENFALLNEFFIAFSRFEFTLKISGYLKDNVKKEAHPDWLKFGLKKKETFDDYIDSLETDDELKTAIEYILINPPKKQFVGDDNMLMFALVPDENPSNTQKLCTYITRIRNNLFHGAKFLKSYGDSSRDWKLISCALLVLSCWIDDDQNFKSWYFDG</sequence>
<dbReference type="Proteomes" id="UP001597545">
    <property type="component" value="Unassembled WGS sequence"/>
</dbReference>
<evidence type="ECO:0000313" key="2">
    <source>
        <dbReference type="Proteomes" id="UP001597545"/>
    </source>
</evidence>
<organism evidence="1 2">
    <name type="scientific">Sphingobacterium suaedae</name>
    <dbReference type="NCBI Taxonomy" id="1686402"/>
    <lineage>
        <taxon>Bacteria</taxon>
        <taxon>Pseudomonadati</taxon>
        <taxon>Bacteroidota</taxon>
        <taxon>Sphingobacteriia</taxon>
        <taxon>Sphingobacteriales</taxon>
        <taxon>Sphingobacteriaceae</taxon>
        <taxon>Sphingobacterium</taxon>
    </lineage>
</organism>
<dbReference type="EMBL" id="JBHULR010000003">
    <property type="protein sequence ID" value="MFD2546967.1"/>
    <property type="molecule type" value="Genomic_DNA"/>
</dbReference>
<protein>
    <recommendedName>
        <fullName evidence="3">Apea-like HEPN domain-containing protein</fullName>
    </recommendedName>
</protein>
<keyword evidence="2" id="KW-1185">Reference proteome</keyword>
<dbReference type="RefSeq" id="WP_380901266.1">
    <property type="nucleotide sequence ID" value="NZ_JBHUEG010000007.1"/>
</dbReference>
<gene>
    <name evidence="1" type="ORF">ACFSR5_04815</name>
</gene>
<evidence type="ECO:0008006" key="3">
    <source>
        <dbReference type="Google" id="ProtNLM"/>
    </source>
</evidence>